<accession>A0A7G9R1T1</accession>
<evidence type="ECO:0000313" key="1">
    <source>
        <dbReference type="EMBL" id="QNN49556.1"/>
    </source>
</evidence>
<dbReference type="EMBL" id="CP060712">
    <property type="protein sequence ID" value="QNN49556.1"/>
    <property type="molecule type" value="Genomic_DNA"/>
</dbReference>
<dbReference type="KEGG" id="pei:H9L10_15540"/>
<reference evidence="1 2" key="1">
    <citation type="submission" date="2020-08" db="EMBL/GenBank/DDBJ databases">
        <title>Genome sequence of Phycicoccus endophyticus JCM 31784T.</title>
        <authorList>
            <person name="Hyun D.-W."/>
            <person name="Bae J.-W."/>
        </authorList>
    </citation>
    <scope>NUCLEOTIDE SEQUENCE [LARGE SCALE GENOMIC DNA]</scope>
    <source>
        <strain evidence="1 2">JCM 31784</strain>
    </source>
</reference>
<keyword evidence="2" id="KW-1185">Reference proteome</keyword>
<evidence type="ECO:0000313" key="2">
    <source>
        <dbReference type="Proteomes" id="UP000515976"/>
    </source>
</evidence>
<sequence>MPPEEPPLEPIHADTLKPYVSVVVLTFPSGTFSPLKVLRKALLRFVTTQRARNGAEVVSDGLEGLDEALDDEDSQVSADAFAYRKQTRPGWAQKDSPYLDTTYSLCVWIARENWIAISCDGTIEAKLQRWLDASPRPVFRRVPAGIINSTLLSGDAKNLWLRGAHGRRRTKADSKTLSGQSVGEALNPLDDSTFALGSARASVNVSPEFSALTGIVGTTPRRSKIWFSSTHTFAEFRETCLDLLRALAHASASGAEDEHPFPLLATESTDLGGVSGAYELTWCDPDDLPSAEVSSELLAAWDTLNRATVIVTGGPDARFTALVGLDGTVGGSLSCTPSIAKSKVDLSFGYHGEPTDSAQVRPVLAALKFTQLLTVHYDSGHSVTQEAVYKSKIEDHEFRSWRWESFSGYDISREKPSFSVAQKIHDAIGDGDKSLFSWVLKTFGKRGYLTCDDGSNEVADFVLVADDGELSLIHVKGANSASPMRQISASSLEVVTGQAVKNLRHLDAERLSQTLRRAPVASPAVWLYGRRERDRADMIEFLETRNSRAPSKVIIVQPHITEPARARALMAAGRPFELQRLRLVEMLLNHARAGAIGLGSDLVAIGDSLEEPVSV</sequence>
<dbReference type="AlphaFoldDB" id="A0A7G9R1T1"/>
<protein>
    <submittedName>
        <fullName evidence="1">Uncharacterized protein</fullName>
    </submittedName>
</protein>
<name>A0A7G9R1T1_9MICO</name>
<organism evidence="1 2">
    <name type="scientific">Phycicoccus endophyticus</name>
    <dbReference type="NCBI Taxonomy" id="1690220"/>
    <lineage>
        <taxon>Bacteria</taxon>
        <taxon>Bacillati</taxon>
        <taxon>Actinomycetota</taxon>
        <taxon>Actinomycetes</taxon>
        <taxon>Micrococcales</taxon>
        <taxon>Intrasporangiaceae</taxon>
        <taxon>Phycicoccus</taxon>
    </lineage>
</organism>
<dbReference type="RefSeq" id="WP_166099096.1">
    <property type="nucleotide sequence ID" value="NZ_BMMY01000005.1"/>
</dbReference>
<proteinExistence type="predicted"/>
<gene>
    <name evidence="1" type="ORF">H9L10_15540</name>
</gene>
<dbReference type="Proteomes" id="UP000515976">
    <property type="component" value="Chromosome"/>
</dbReference>